<protein>
    <submittedName>
        <fullName evidence="1">Uncharacterized protein</fullName>
    </submittedName>
</protein>
<comment type="caution">
    <text evidence="1">The sequence shown here is derived from an EMBL/GenBank/DDBJ whole genome shotgun (WGS) entry which is preliminary data.</text>
</comment>
<reference evidence="1 2" key="1">
    <citation type="journal article" date="2018" name="Front. Plant Sci.">
        <title>Red Clover (Trifolium pratense) and Zigzag Clover (T. medium) - A Picture of Genomic Similarities and Differences.</title>
        <authorList>
            <person name="Dluhosova J."/>
            <person name="Istvanek J."/>
            <person name="Nedelnik J."/>
            <person name="Repkova J."/>
        </authorList>
    </citation>
    <scope>NUCLEOTIDE SEQUENCE [LARGE SCALE GENOMIC DNA]</scope>
    <source>
        <strain evidence="2">cv. 10/8</strain>
        <tissue evidence="1">Leaf</tissue>
    </source>
</reference>
<proteinExistence type="predicted"/>
<organism evidence="1 2">
    <name type="scientific">Trifolium medium</name>
    <dbReference type="NCBI Taxonomy" id="97028"/>
    <lineage>
        <taxon>Eukaryota</taxon>
        <taxon>Viridiplantae</taxon>
        <taxon>Streptophyta</taxon>
        <taxon>Embryophyta</taxon>
        <taxon>Tracheophyta</taxon>
        <taxon>Spermatophyta</taxon>
        <taxon>Magnoliopsida</taxon>
        <taxon>eudicotyledons</taxon>
        <taxon>Gunneridae</taxon>
        <taxon>Pentapetalae</taxon>
        <taxon>rosids</taxon>
        <taxon>fabids</taxon>
        <taxon>Fabales</taxon>
        <taxon>Fabaceae</taxon>
        <taxon>Papilionoideae</taxon>
        <taxon>50 kb inversion clade</taxon>
        <taxon>NPAAA clade</taxon>
        <taxon>Hologalegina</taxon>
        <taxon>IRL clade</taxon>
        <taxon>Trifolieae</taxon>
        <taxon>Trifolium</taxon>
    </lineage>
</organism>
<keyword evidence="2" id="KW-1185">Reference proteome</keyword>
<feature type="non-terminal residue" evidence="1">
    <location>
        <position position="1"/>
    </location>
</feature>
<dbReference type="Proteomes" id="UP000265520">
    <property type="component" value="Unassembled WGS sequence"/>
</dbReference>
<accession>A0A392V5X6</accession>
<evidence type="ECO:0000313" key="1">
    <source>
        <dbReference type="EMBL" id="MCI83728.1"/>
    </source>
</evidence>
<evidence type="ECO:0000313" key="2">
    <source>
        <dbReference type="Proteomes" id="UP000265520"/>
    </source>
</evidence>
<dbReference type="AlphaFoldDB" id="A0A392V5X6"/>
<dbReference type="EMBL" id="LXQA011074008">
    <property type="protein sequence ID" value="MCI83728.1"/>
    <property type="molecule type" value="Genomic_DNA"/>
</dbReference>
<name>A0A392V5X6_9FABA</name>
<sequence length="60" mass="6118">EQYPALGAAWPALGAAGRAIMCPPSIAWAQGCTLLGSKAPQSRKIPKISPSAPQACHGSF</sequence>